<feature type="transmembrane region" description="Helical" evidence="2">
    <location>
        <begin position="50"/>
        <end position="72"/>
    </location>
</feature>
<feature type="compositionally biased region" description="Low complexity" evidence="1">
    <location>
        <begin position="534"/>
        <end position="555"/>
    </location>
</feature>
<feature type="compositionally biased region" description="Pro residues" evidence="1">
    <location>
        <begin position="603"/>
        <end position="620"/>
    </location>
</feature>
<evidence type="ECO:0000313" key="4">
    <source>
        <dbReference type="Proteomes" id="UP000261812"/>
    </source>
</evidence>
<proteinExistence type="predicted"/>
<keyword evidence="2" id="KW-0812">Transmembrane</keyword>
<organism evidence="3 4">
    <name type="scientific">Thermosynechococcus sichuanensis E542</name>
    <dbReference type="NCBI Taxonomy" id="2016101"/>
    <lineage>
        <taxon>Bacteria</taxon>
        <taxon>Bacillati</taxon>
        <taxon>Cyanobacteriota</taxon>
        <taxon>Cyanophyceae</taxon>
        <taxon>Acaryochloridales</taxon>
        <taxon>Thermosynechococcaceae</taxon>
        <taxon>Thermosynechococcus</taxon>
        <taxon>Thermosynechococcus sichuanensis</taxon>
    </lineage>
</organism>
<gene>
    <name evidence="3" type="ORF">D3A95_03545</name>
</gene>
<dbReference type="Proteomes" id="UP000261812">
    <property type="component" value="Chromosome"/>
</dbReference>
<evidence type="ECO:0008006" key="5">
    <source>
        <dbReference type="Google" id="ProtNLM"/>
    </source>
</evidence>
<accession>A0A3B7MK59</accession>
<name>A0A3B7MK59_9CYAN</name>
<evidence type="ECO:0000256" key="2">
    <source>
        <dbReference type="SAM" id="Phobius"/>
    </source>
</evidence>
<keyword evidence="2" id="KW-1133">Transmembrane helix</keyword>
<feature type="compositionally biased region" description="Pro residues" evidence="1">
    <location>
        <begin position="556"/>
        <end position="580"/>
    </location>
</feature>
<keyword evidence="4" id="KW-1185">Reference proteome</keyword>
<sequence>MKALEVWQRWFRRVPKSAELAIAPVGTPATESLPSHWQTYRQRLMAYEGWPWLIPFLISGATLMTASAWLLVLPPLPDCRHPGLVMSDGDRLYCADQAALHGNLPALAQAIETVSQWPEDHPLFPQAKRRVDEWSAALLVIARQQLSQGNIDLATLLLQKIPPTAASYSQAQELLTATNVGEGGNLLATAEAALRQQDWGLALLQVKLMNQLGTDYWREQAQKLSVRISQEQDAWVQLVQARDLAAWLTANELAEAVMLALKIPPEAVVYAQAQADIRRWIPEVFVYAEERLAAGDREGALALIEKIAPALDVSYHDRPIVILGQAKALAAKGTVLGYWEAIARVQQIPTTDPFYESAQAYLKTWQQQLRNQQHLQWASWLANSHLRWGYALAIAQARQVPLGQPERGQAQGLIALWQRDLRTIDEQPLLHAAIALAEQKQYQAALGVLKYFPDSAVLARVVANYREEWQAKLEEIEDRPILDRAIRLAREGKLEEAIHTAEQIGRDRALYREALNKIWQWDYELSVRQRQQAAPTPAWWESPPESSSEPAAEPESAPPATPPPEAVTPAPPPEAFPTPTPETTVAPTPASPTPTPEVTAAPAPTPVQPPPAAPEPTATP</sequence>
<evidence type="ECO:0000313" key="3">
    <source>
        <dbReference type="EMBL" id="AXY67536.2"/>
    </source>
</evidence>
<reference evidence="4" key="1">
    <citation type="submission" date="2018-09" db="EMBL/GenBank/DDBJ databases">
        <title>Complete genome sequence of thermophilic cyanobacteria strain Thermosynechococcus elongatus PKUAC-SCTE542.</title>
        <authorList>
            <person name="Liang Y."/>
            <person name="Tang J."/>
            <person name="Daroch M."/>
        </authorList>
    </citation>
    <scope>NUCLEOTIDE SEQUENCE [LARGE SCALE GENOMIC DNA]</scope>
    <source>
        <strain evidence="4">E542</strain>
    </source>
</reference>
<feature type="region of interest" description="Disordered" evidence="1">
    <location>
        <begin position="534"/>
        <end position="620"/>
    </location>
</feature>
<evidence type="ECO:0000256" key="1">
    <source>
        <dbReference type="SAM" id="MobiDB-lite"/>
    </source>
</evidence>
<dbReference type="KEGG" id="tsq:D3A95_03545"/>
<dbReference type="AlphaFoldDB" id="A0A3B7MK59"/>
<dbReference type="RefSeq" id="WP_181496275.1">
    <property type="nucleotide sequence ID" value="NZ_CP032152.1"/>
</dbReference>
<protein>
    <recommendedName>
        <fullName evidence="5">Chromosome segregation ATPase</fullName>
    </recommendedName>
</protein>
<dbReference type="EMBL" id="CP032152">
    <property type="protein sequence ID" value="AXY67536.2"/>
    <property type="molecule type" value="Genomic_DNA"/>
</dbReference>
<keyword evidence="2" id="KW-0472">Membrane</keyword>